<dbReference type="InterPro" id="IPR001138">
    <property type="entry name" value="Zn2Cys6_DnaBD"/>
</dbReference>
<proteinExistence type="predicted"/>
<dbReference type="Pfam" id="PF04082">
    <property type="entry name" value="Fungal_trans"/>
    <property type="match status" value="1"/>
</dbReference>
<sequence length="610" mass="69460">MASDRPTSSLRSSRAKLVCDLCHSRKVKCDLESRGGGSCTSCREHDLVCTRRRSKRATVRQIYSSPVSAQSSSRLGPDPLGLTARHAVEAPTAIEHPSFDQTHERSLAAIPVQSPYLGDTSYLLPEMPSLRPDHENTTVFSTRLREQILHLPGLVSLPSDLVFGAYADMYFEHLYHRFPIVQREDLLDDKRSLPLCQAICMVGSMLRVPRGPAPLAESEQYYTRAKMMTHLDVESDYIAIMKTMCLLMTWNIKGHLILTFDCAWQWQGMACRLLHQMGLHRNRTYARIAKPKIARRLAWCIFTQDQLMSAAMGRPAAIRLHEFDVTPPTAEDFDILTRPTLLFIEITKLATILAQIHDLHAQRESNIPKKLQILESLKKWLEELPEDVRLYDRFNTRVYHRDVSEAHVMYFVIVMTYFNLFGDQRLSSASSLATLVASSCVTRLYHEMYIRDDINYLLGMNTWYMMVAAVPQLQYSATPNQSELCAQELDNIVQALQHMQIKFAGAIPVLKTIERLRASRSQVRIRSGSPNPWDENPVERISPQMADLQGLFAFPAAFSPRLEVTMVNGARERNPDLGDALWPQEDFGSIFDELWDTSMFSFEAELSSQG</sequence>
<reference evidence="8 9" key="1">
    <citation type="submission" date="2015-01" db="EMBL/GenBank/DDBJ databases">
        <title>The Genome Sequence of Exophiala oligosperma CBS72588.</title>
        <authorList>
            <consortium name="The Broad Institute Genomics Platform"/>
            <person name="Cuomo C."/>
            <person name="de Hoog S."/>
            <person name="Gorbushina A."/>
            <person name="Stielow B."/>
            <person name="Teixiera M."/>
            <person name="Abouelleil A."/>
            <person name="Chapman S.B."/>
            <person name="Priest M."/>
            <person name="Young S.K."/>
            <person name="Wortman J."/>
            <person name="Nusbaum C."/>
            <person name="Birren B."/>
        </authorList>
    </citation>
    <scope>NUCLEOTIDE SEQUENCE [LARGE SCALE GENOMIC DNA]</scope>
    <source>
        <strain evidence="8 9">CBS 72588</strain>
    </source>
</reference>
<dbReference type="CDD" id="cd00067">
    <property type="entry name" value="GAL4"/>
    <property type="match status" value="1"/>
</dbReference>
<dbReference type="PROSITE" id="PS50048">
    <property type="entry name" value="ZN2_CY6_FUNGAL_2"/>
    <property type="match status" value="1"/>
</dbReference>
<evidence type="ECO:0000313" key="9">
    <source>
        <dbReference type="Proteomes" id="UP000053342"/>
    </source>
</evidence>
<accession>A0A0D2D363</accession>
<dbReference type="SMART" id="SM00906">
    <property type="entry name" value="Fungal_trans"/>
    <property type="match status" value="1"/>
</dbReference>
<protein>
    <recommendedName>
        <fullName evidence="7">Zn(2)-C6 fungal-type domain-containing protein</fullName>
    </recommendedName>
</protein>
<feature type="domain" description="Zn(2)-C6 fungal-type" evidence="7">
    <location>
        <begin position="18"/>
        <end position="51"/>
    </location>
</feature>
<dbReference type="SMART" id="SM00066">
    <property type="entry name" value="GAL4"/>
    <property type="match status" value="1"/>
</dbReference>
<keyword evidence="3" id="KW-0805">Transcription regulation</keyword>
<dbReference type="GO" id="GO:0000981">
    <property type="term" value="F:DNA-binding transcription factor activity, RNA polymerase II-specific"/>
    <property type="evidence" value="ECO:0007669"/>
    <property type="project" value="InterPro"/>
</dbReference>
<dbReference type="VEuPathDB" id="FungiDB:PV06_11119"/>
<keyword evidence="4" id="KW-0238">DNA-binding</keyword>
<dbReference type="HOGENOM" id="CLU_007427_3_1_1"/>
<evidence type="ECO:0000259" key="7">
    <source>
        <dbReference type="PROSITE" id="PS50048"/>
    </source>
</evidence>
<organism evidence="8 9">
    <name type="scientific">Exophiala oligosperma</name>
    <dbReference type="NCBI Taxonomy" id="215243"/>
    <lineage>
        <taxon>Eukaryota</taxon>
        <taxon>Fungi</taxon>
        <taxon>Dikarya</taxon>
        <taxon>Ascomycota</taxon>
        <taxon>Pezizomycotina</taxon>
        <taxon>Eurotiomycetes</taxon>
        <taxon>Chaetothyriomycetidae</taxon>
        <taxon>Chaetothyriales</taxon>
        <taxon>Herpotrichiellaceae</taxon>
        <taxon>Exophiala</taxon>
    </lineage>
</organism>
<evidence type="ECO:0000256" key="6">
    <source>
        <dbReference type="ARBA" id="ARBA00023242"/>
    </source>
</evidence>
<evidence type="ECO:0000256" key="4">
    <source>
        <dbReference type="ARBA" id="ARBA00023125"/>
    </source>
</evidence>
<dbReference type="Proteomes" id="UP000053342">
    <property type="component" value="Unassembled WGS sequence"/>
</dbReference>
<dbReference type="RefSeq" id="XP_016256926.1">
    <property type="nucleotide sequence ID" value="XM_016412745.1"/>
</dbReference>
<dbReference type="GO" id="GO:0008270">
    <property type="term" value="F:zinc ion binding"/>
    <property type="evidence" value="ECO:0007669"/>
    <property type="project" value="InterPro"/>
</dbReference>
<keyword evidence="5" id="KW-0804">Transcription</keyword>
<dbReference type="Gene3D" id="4.10.240.10">
    <property type="entry name" value="Zn(2)-C6 fungal-type DNA-binding domain"/>
    <property type="match status" value="1"/>
</dbReference>
<dbReference type="PANTHER" id="PTHR47171">
    <property type="entry name" value="FARA-RELATED"/>
    <property type="match status" value="1"/>
</dbReference>
<dbReference type="EMBL" id="KN847350">
    <property type="protein sequence ID" value="KIW36710.1"/>
    <property type="molecule type" value="Genomic_DNA"/>
</dbReference>
<dbReference type="InterPro" id="IPR052073">
    <property type="entry name" value="Amide_Lactam_Regulators"/>
</dbReference>
<evidence type="ECO:0000256" key="3">
    <source>
        <dbReference type="ARBA" id="ARBA00023015"/>
    </source>
</evidence>
<dbReference type="InterPro" id="IPR007219">
    <property type="entry name" value="XnlR_reg_dom"/>
</dbReference>
<dbReference type="GO" id="GO:0006351">
    <property type="term" value="P:DNA-templated transcription"/>
    <property type="evidence" value="ECO:0007669"/>
    <property type="project" value="InterPro"/>
</dbReference>
<dbReference type="AlphaFoldDB" id="A0A0D2D363"/>
<gene>
    <name evidence="8" type="ORF">PV06_11119</name>
</gene>
<dbReference type="SUPFAM" id="SSF57701">
    <property type="entry name" value="Zn2/Cys6 DNA-binding domain"/>
    <property type="match status" value="1"/>
</dbReference>
<dbReference type="CDD" id="cd12148">
    <property type="entry name" value="fungal_TF_MHR"/>
    <property type="match status" value="1"/>
</dbReference>
<dbReference type="Pfam" id="PF00172">
    <property type="entry name" value="Zn_clus"/>
    <property type="match status" value="1"/>
</dbReference>
<name>A0A0D2D363_9EURO</name>
<dbReference type="PROSITE" id="PS00463">
    <property type="entry name" value="ZN2_CY6_FUNGAL_1"/>
    <property type="match status" value="1"/>
</dbReference>
<dbReference type="PANTHER" id="PTHR47171:SF5">
    <property type="entry name" value="ZN(II)2CYS6 TRANSCRIPTION FACTOR (EUROFUNG)"/>
    <property type="match status" value="1"/>
</dbReference>
<dbReference type="InterPro" id="IPR036864">
    <property type="entry name" value="Zn2-C6_fun-type_DNA-bd_sf"/>
</dbReference>
<keyword evidence="2" id="KW-0862">Zinc</keyword>
<dbReference type="GeneID" id="27363193"/>
<evidence type="ECO:0000313" key="8">
    <source>
        <dbReference type="EMBL" id="KIW36710.1"/>
    </source>
</evidence>
<dbReference type="OrthoDB" id="39175at2759"/>
<keyword evidence="1" id="KW-0479">Metal-binding</keyword>
<keyword evidence="6" id="KW-0539">Nucleus</keyword>
<keyword evidence="9" id="KW-1185">Reference proteome</keyword>
<evidence type="ECO:0000256" key="2">
    <source>
        <dbReference type="ARBA" id="ARBA00022833"/>
    </source>
</evidence>
<evidence type="ECO:0000256" key="5">
    <source>
        <dbReference type="ARBA" id="ARBA00023163"/>
    </source>
</evidence>
<evidence type="ECO:0000256" key="1">
    <source>
        <dbReference type="ARBA" id="ARBA00022723"/>
    </source>
</evidence>
<dbReference type="GO" id="GO:0003677">
    <property type="term" value="F:DNA binding"/>
    <property type="evidence" value="ECO:0007669"/>
    <property type="project" value="UniProtKB-KW"/>
</dbReference>